<proteinExistence type="predicted"/>
<dbReference type="InterPro" id="IPR050706">
    <property type="entry name" value="Cyclic-di-GMP_PDE-like"/>
</dbReference>
<dbReference type="EMBL" id="JASKHM010000013">
    <property type="protein sequence ID" value="MEQ4484981.1"/>
    <property type="molecule type" value="Genomic_DNA"/>
</dbReference>
<dbReference type="EC" id="3.1.4.52" evidence="4"/>
<dbReference type="InterPro" id="IPR035919">
    <property type="entry name" value="EAL_sf"/>
</dbReference>
<dbReference type="Gene3D" id="3.30.70.270">
    <property type="match status" value="1"/>
</dbReference>
<dbReference type="CDD" id="cd01948">
    <property type="entry name" value="EAL"/>
    <property type="match status" value="1"/>
</dbReference>
<evidence type="ECO:0000259" key="3">
    <source>
        <dbReference type="PROSITE" id="PS50887"/>
    </source>
</evidence>
<dbReference type="CDD" id="cd01949">
    <property type="entry name" value="GGDEF"/>
    <property type="match status" value="1"/>
</dbReference>
<feature type="transmembrane region" description="Helical" evidence="1">
    <location>
        <begin position="20"/>
        <end position="43"/>
    </location>
</feature>
<dbReference type="EC" id="2.7.7.65" evidence="4"/>
<dbReference type="PANTHER" id="PTHR33121">
    <property type="entry name" value="CYCLIC DI-GMP PHOSPHODIESTERASE PDEF"/>
    <property type="match status" value="1"/>
</dbReference>
<dbReference type="GO" id="GO:0052621">
    <property type="term" value="F:diguanylate cyclase activity"/>
    <property type="evidence" value="ECO:0007669"/>
    <property type="project" value="UniProtKB-EC"/>
</dbReference>
<evidence type="ECO:0000313" key="4">
    <source>
        <dbReference type="EMBL" id="MEQ4484981.1"/>
    </source>
</evidence>
<dbReference type="SUPFAM" id="SSF141868">
    <property type="entry name" value="EAL domain-like"/>
    <property type="match status" value="1"/>
</dbReference>
<keyword evidence="5" id="KW-1185">Reference proteome</keyword>
<dbReference type="Pfam" id="PF00563">
    <property type="entry name" value="EAL"/>
    <property type="match status" value="1"/>
</dbReference>
<dbReference type="NCBIfam" id="TIGR00254">
    <property type="entry name" value="GGDEF"/>
    <property type="match status" value="1"/>
</dbReference>
<keyword evidence="4" id="KW-0548">Nucleotidyltransferase</keyword>
<dbReference type="SMART" id="SM00052">
    <property type="entry name" value="EAL"/>
    <property type="match status" value="1"/>
</dbReference>
<sequence>MITLLGWDLLQISLIQNMAVVLHQYSLILFLIFPLSAVLFHYFMNMVWTRRRELAIDEITGLPHFRHFKIKLRKKINERTPFYLTVLNVDGFKSIVELNNITYGNELLLQISKRLKHWLPSTGIVCRLDGEQFLICIADPSSGKLPELTPEYWQEMQSILSKPYFIDHSARHVTLSIGMTRFTGEVLTLDPILQRAFTALQQAKVQGMSQTVHYHEKLNEQIRYRSLIEVNLRTALQNNQLFLHYQPQYELQSGALRGFEALLRWDHPELGAIPPSDFIPIAEETRLILPIGEWVLRQACETMLRVAEYPSDHTISVNISAVQLMDEQFPEQVTQILAQSGLAAQRLELELTETALMSSLDLAERQLRKLQALGLRLALDDFGTGYSSLSYLRRLPFHLIKIDKSFIQDIGHSLEQEVTGSIIQFIKQLRYSIVAEGLESYDQLVYLKKCQCDYVQGNLLSKPLPEDQLRTLILAG</sequence>
<reference evidence="4 5" key="1">
    <citation type="journal article" date="2023" name="Genome Announc.">
        <title>Pan-Genome Analyses of the Genus Cohnella and Proposal of the Novel Species Cohnella silvisoli sp. nov., Isolated from Forest Soil.</title>
        <authorList>
            <person name="Wang C."/>
            <person name="Mao L."/>
            <person name="Bao G."/>
            <person name="Zhu H."/>
        </authorList>
    </citation>
    <scope>NUCLEOTIDE SEQUENCE [LARGE SCALE GENOMIC DNA]</scope>
    <source>
        <strain evidence="4 5">NL03-T5-1</strain>
    </source>
</reference>
<dbReference type="InterPro" id="IPR001633">
    <property type="entry name" value="EAL_dom"/>
</dbReference>
<dbReference type="PANTHER" id="PTHR33121:SF79">
    <property type="entry name" value="CYCLIC DI-GMP PHOSPHODIESTERASE PDED-RELATED"/>
    <property type="match status" value="1"/>
</dbReference>
<dbReference type="PROSITE" id="PS50883">
    <property type="entry name" value="EAL"/>
    <property type="match status" value="1"/>
</dbReference>
<dbReference type="Pfam" id="PF00990">
    <property type="entry name" value="GGDEF"/>
    <property type="match status" value="1"/>
</dbReference>
<evidence type="ECO:0000256" key="1">
    <source>
        <dbReference type="SAM" id="Phobius"/>
    </source>
</evidence>
<dbReference type="SUPFAM" id="SSF55073">
    <property type="entry name" value="Nucleotide cyclase"/>
    <property type="match status" value="1"/>
</dbReference>
<name>A0ABV1KYB2_9BACL</name>
<dbReference type="Gene3D" id="3.20.20.450">
    <property type="entry name" value="EAL domain"/>
    <property type="match status" value="1"/>
</dbReference>
<dbReference type="PROSITE" id="PS50887">
    <property type="entry name" value="GGDEF"/>
    <property type="match status" value="1"/>
</dbReference>
<dbReference type="InterPro" id="IPR043128">
    <property type="entry name" value="Rev_trsase/Diguanyl_cyclase"/>
</dbReference>
<accession>A0ABV1KYB2</accession>
<dbReference type="RefSeq" id="WP_232184811.1">
    <property type="nucleotide sequence ID" value="NZ_JAIOAP010000003.1"/>
</dbReference>
<dbReference type="InterPro" id="IPR029787">
    <property type="entry name" value="Nucleotide_cyclase"/>
</dbReference>
<dbReference type="GO" id="GO:0071111">
    <property type="term" value="F:cyclic-guanylate-specific phosphodiesterase activity"/>
    <property type="evidence" value="ECO:0007669"/>
    <property type="project" value="UniProtKB-EC"/>
</dbReference>
<organism evidence="4 5">
    <name type="scientific">Cohnella silvisoli</name>
    <dbReference type="NCBI Taxonomy" id="2873699"/>
    <lineage>
        <taxon>Bacteria</taxon>
        <taxon>Bacillati</taxon>
        <taxon>Bacillota</taxon>
        <taxon>Bacilli</taxon>
        <taxon>Bacillales</taxon>
        <taxon>Paenibacillaceae</taxon>
        <taxon>Cohnella</taxon>
    </lineage>
</organism>
<dbReference type="SMART" id="SM00267">
    <property type="entry name" value="GGDEF"/>
    <property type="match status" value="1"/>
</dbReference>
<evidence type="ECO:0000313" key="5">
    <source>
        <dbReference type="Proteomes" id="UP001493487"/>
    </source>
</evidence>
<keyword evidence="4" id="KW-0808">Transferase</keyword>
<dbReference type="Proteomes" id="UP001493487">
    <property type="component" value="Unassembled WGS sequence"/>
</dbReference>
<comment type="caution">
    <text evidence="4">The sequence shown here is derived from an EMBL/GenBank/DDBJ whole genome shotgun (WGS) entry which is preliminary data.</text>
</comment>
<keyword evidence="1" id="KW-1133">Transmembrane helix</keyword>
<gene>
    <name evidence="4" type="ORF">QJS35_21570</name>
</gene>
<keyword evidence="1" id="KW-0472">Membrane</keyword>
<feature type="domain" description="GGDEF" evidence="3">
    <location>
        <begin position="80"/>
        <end position="216"/>
    </location>
</feature>
<feature type="domain" description="EAL" evidence="2">
    <location>
        <begin position="225"/>
        <end position="476"/>
    </location>
</feature>
<keyword evidence="4" id="KW-0378">Hydrolase</keyword>
<evidence type="ECO:0000259" key="2">
    <source>
        <dbReference type="PROSITE" id="PS50883"/>
    </source>
</evidence>
<dbReference type="InterPro" id="IPR000160">
    <property type="entry name" value="GGDEF_dom"/>
</dbReference>
<keyword evidence="1" id="KW-0812">Transmembrane</keyword>
<protein>
    <submittedName>
        <fullName evidence="4">Bifunctional diguanylate cyclase/phosphodiesterase</fullName>
        <ecNumber evidence="4">2.7.7.65</ecNumber>
        <ecNumber evidence="4">3.1.4.52</ecNumber>
    </submittedName>
</protein>